<gene>
    <name evidence="1" type="ORF">F4821DRAFT_263028</name>
</gene>
<accession>A0ACC0CSI8</accession>
<organism evidence="1 2">
    <name type="scientific">Hypoxylon rubiginosum</name>
    <dbReference type="NCBI Taxonomy" id="110542"/>
    <lineage>
        <taxon>Eukaryota</taxon>
        <taxon>Fungi</taxon>
        <taxon>Dikarya</taxon>
        <taxon>Ascomycota</taxon>
        <taxon>Pezizomycotina</taxon>
        <taxon>Sordariomycetes</taxon>
        <taxon>Xylariomycetidae</taxon>
        <taxon>Xylariales</taxon>
        <taxon>Hypoxylaceae</taxon>
        <taxon>Hypoxylon</taxon>
    </lineage>
</organism>
<dbReference type="EMBL" id="MU394354">
    <property type="protein sequence ID" value="KAI6083292.1"/>
    <property type="molecule type" value="Genomic_DNA"/>
</dbReference>
<proteinExistence type="predicted"/>
<sequence length="768" mass="88831">MGSSMTREQLCEALEERQQTIDDYLKEIREIIDTGMSLDRREMQQKTEKLLEKEQILDDIIQRRFKRLQKQAEEGQRFIDNLKDDTGAINRRQLLKATESLEQSIFDHAVLIVGAKEGNAEFIRRLSNDHRAALGILESKSVEDRLNGEIERLQTELRRRNDETNLVKQRSEKATSELQRQVKTKREQRDAAKKRAEKAESELSTTKEECKRVQEKADENRLSQENLIITLKADLDSLRNRNTELEGERDDLSGQRAQLQTRVDEQVAEIQRLKTQHADIVGERDRLRAERNRLRTERNGLRTERSNLQTERDELRDERDGQKTRIGELKFDVKRLEENMYAQDEARERNSDQIKELNQEANDRDLAIRTLKDEAMGKDTLAADLRRQISSLEGQVSSLEDQVLGLKSRISDLDSQIIGKANQIEDRDKQITDKDNQISKLKDQHKTKEEDNRKAYDELTDSLRKVSEEKQLSDHTATARELGLARYFAVFSGFDTEFERWVPFARIVAETDIIPGSILDSVQGSRPWRLLLTWRREQDQHDLTPHPASPSRVGVIDLAGRLFARALARDCEDEPLCILQLLVQRLFEDASAPVTPVLLALEKYLELSENLDISQAEVPVQLFIFGLWQAAALVARGWPSTEADQVRDRLRQCLNNSPFLELDELLRDKVSLEAKIREGASSGECFFSEDQSVALFKLPRVSDWIFVLLMDGDGSIRMIHNTRGEWASSPRQYRLIPPTSGQEMVVPARTYKEIRWFITSFRSRNRGM</sequence>
<evidence type="ECO:0000313" key="1">
    <source>
        <dbReference type="EMBL" id="KAI6083292.1"/>
    </source>
</evidence>
<name>A0ACC0CSI8_9PEZI</name>
<dbReference type="Proteomes" id="UP001497680">
    <property type="component" value="Unassembled WGS sequence"/>
</dbReference>
<keyword evidence="2" id="KW-1185">Reference proteome</keyword>
<reference evidence="1 2" key="1">
    <citation type="journal article" date="2022" name="New Phytol.">
        <title>Ecological generalism drives hyperdiversity of secondary metabolite gene clusters in xylarialean endophytes.</title>
        <authorList>
            <person name="Franco M.E.E."/>
            <person name="Wisecaver J.H."/>
            <person name="Arnold A.E."/>
            <person name="Ju Y.M."/>
            <person name="Slot J.C."/>
            <person name="Ahrendt S."/>
            <person name="Moore L.P."/>
            <person name="Eastman K.E."/>
            <person name="Scott K."/>
            <person name="Konkel Z."/>
            <person name="Mondo S.J."/>
            <person name="Kuo A."/>
            <person name="Hayes R.D."/>
            <person name="Haridas S."/>
            <person name="Andreopoulos B."/>
            <person name="Riley R."/>
            <person name="LaButti K."/>
            <person name="Pangilinan J."/>
            <person name="Lipzen A."/>
            <person name="Amirebrahimi M."/>
            <person name="Yan J."/>
            <person name="Adam C."/>
            <person name="Keymanesh K."/>
            <person name="Ng V."/>
            <person name="Louie K."/>
            <person name="Northen T."/>
            <person name="Drula E."/>
            <person name="Henrissat B."/>
            <person name="Hsieh H.M."/>
            <person name="Youens-Clark K."/>
            <person name="Lutzoni F."/>
            <person name="Miadlikowska J."/>
            <person name="Eastwood D.C."/>
            <person name="Hamelin R.C."/>
            <person name="Grigoriev I.V."/>
            <person name="U'Ren J.M."/>
        </authorList>
    </citation>
    <scope>NUCLEOTIDE SEQUENCE [LARGE SCALE GENOMIC DNA]</scope>
    <source>
        <strain evidence="1 2">ER1909</strain>
    </source>
</reference>
<evidence type="ECO:0000313" key="2">
    <source>
        <dbReference type="Proteomes" id="UP001497680"/>
    </source>
</evidence>
<protein>
    <submittedName>
        <fullName evidence="1">Uncharacterized protein</fullName>
    </submittedName>
</protein>
<comment type="caution">
    <text evidence="1">The sequence shown here is derived from an EMBL/GenBank/DDBJ whole genome shotgun (WGS) entry which is preliminary data.</text>
</comment>